<proteinExistence type="inferred from homology"/>
<protein>
    <recommendedName>
        <fullName evidence="9">NAD kinase</fullName>
        <ecNumber evidence="9">2.7.1.23</ecNumber>
    </recommendedName>
    <alternativeName>
        <fullName evidence="9">ATP-dependent NAD kinase</fullName>
    </alternativeName>
</protein>
<dbReference type="Proteomes" id="UP000293342">
    <property type="component" value="Unassembled WGS sequence"/>
</dbReference>
<feature type="compositionally biased region" description="Low complexity" evidence="10">
    <location>
        <begin position="323"/>
        <end position="352"/>
    </location>
</feature>
<dbReference type="EMBL" id="SJKD01000018">
    <property type="protein sequence ID" value="TCC34536.1"/>
    <property type="molecule type" value="Genomic_DNA"/>
</dbReference>
<feature type="active site" description="Proton acceptor" evidence="9">
    <location>
        <position position="93"/>
    </location>
</feature>
<dbReference type="GO" id="GO:0005524">
    <property type="term" value="F:ATP binding"/>
    <property type="evidence" value="ECO:0007669"/>
    <property type="project" value="UniProtKB-KW"/>
</dbReference>
<dbReference type="GO" id="GO:0005737">
    <property type="term" value="C:cytoplasm"/>
    <property type="evidence" value="ECO:0007669"/>
    <property type="project" value="UniProtKB-SubCell"/>
</dbReference>
<comment type="cofactor">
    <cofactor evidence="9">
        <name>a divalent metal cation</name>
        <dbReference type="ChEBI" id="CHEBI:60240"/>
    </cofactor>
</comment>
<reference evidence="11 12" key="1">
    <citation type="submission" date="2019-02" db="EMBL/GenBank/DDBJ databases">
        <title>Kribbella capetownensis sp. nov. and Kribbella speibonae sp. nov., isolated from soil.</title>
        <authorList>
            <person name="Curtis S.M."/>
            <person name="Norton I."/>
            <person name="Everest G.J."/>
            <person name="Meyers P.R."/>
        </authorList>
    </citation>
    <scope>NUCLEOTIDE SEQUENCE [LARGE SCALE GENOMIC DNA]</scope>
    <source>
        <strain evidence="11 12">YM53</strain>
    </source>
</reference>
<feature type="binding site" evidence="9">
    <location>
        <begin position="208"/>
        <end position="213"/>
    </location>
    <ligand>
        <name>NAD(+)</name>
        <dbReference type="ChEBI" id="CHEBI:57540"/>
    </ligand>
</feature>
<evidence type="ECO:0000256" key="9">
    <source>
        <dbReference type="HAMAP-Rule" id="MF_00361"/>
    </source>
</evidence>
<feature type="binding site" evidence="9">
    <location>
        <begin position="93"/>
        <end position="94"/>
    </location>
    <ligand>
        <name>NAD(+)</name>
        <dbReference type="ChEBI" id="CHEBI:57540"/>
    </ligand>
</feature>
<evidence type="ECO:0000256" key="5">
    <source>
        <dbReference type="ARBA" id="ARBA00022840"/>
    </source>
</evidence>
<evidence type="ECO:0000256" key="6">
    <source>
        <dbReference type="ARBA" id="ARBA00022857"/>
    </source>
</evidence>
<evidence type="ECO:0000256" key="7">
    <source>
        <dbReference type="ARBA" id="ARBA00023027"/>
    </source>
</evidence>
<dbReference type="InterPro" id="IPR016064">
    <property type="entry name" value="NAD/diacylglycerol_kinase_sf"/>
</dbReference>
<accession>A0A4R0ISR9</accession>
<dbReference type="Gene3D" id="2.60.200.30">
    <property type="entry name" value="Probable inorganic polyphosphate/atp-NAD kinase, domain 2"/>
    <property type="match status" value="1"/>
</dbReference>
<dbReference type="InterPro" id="IPR002504">
    <property type="entry name" value="NADK"/>
</dbReference>
<keyword evidence="4 9" id="KW-0418">Kinase</keyword>
<dbReference type="EC" id="2.7.1.23" evidence="9"/>
<keyword evidence="12" id="KW-1185">Reference proteome</keyword>
<dbReference type="InterPro" id="IPR017438">
    <property type="entry name" value="ATP-NAD_kinase_N"/>
</dbReference>
<dbReference type="PANTHER" id="PTHR20275:SF0">
    <property type="entry name" value="NAD KINASE"/>
    <property type="match status" value="1"/>
</dbReference>
<dbReference type="GO" id="GO:0003951">
    <property type="term" value="F:NAD+ kinase activity"/>
    <property type="evidence" value="ECO:0007669"/>
    <property type="project" value="UniProtKB-UniRule"/>
</dbReference>
<dbReference type="Pfam" id="PF01513">
    <property type="entry name" value="NAD_kinase"/>
    <property type="match status" value="1"/>
</dbReference>
<dbReference type="Pfam" id="PF20143">
    <property type="entry name" value="NAD_kinase_C"/>
    <property type="match status" value="1"/>
</dbReference>
<evidence type="ECO:0000313" key="11">
    <source>
        <dbReference type="EMBL" id="TCC34536.1"/>
    </source>
</evidence>
<keyword evidence="2 9" id="KW-0808">Transferase</keyword>
<name>A0A4R0ISR9_9ACTN</name>
<feature type="binding site" evidence="9">
    <location>
        <position position="98"/>
    </location>
    <ligand>
        <name>NAD(+)</name>
        <dbReference type="ChEBI" id="CHEBI:57540"/>
    </ligand>
</feature>
<sequence>MRRCSRPPSSAVRSEGGRVVEHEPRRVLVVTHTGREQAVEVARAAHRLLTGAGLQVRLLGDEAEALKLEPAEVVDDHEKAALDVELIMVLGGDGSILRGAELARPHGTPVLGVNLGHVGFLAEAEVDDLERIVQVVVDRSYTVEERMTLAVEVRLAGELIFDTWALNEASIEKAAREKMLEVLVEVDDRPLSRWGCDGVVVATPTGSTAYAFSAGGPIVWPEVEAILMVPLSAHALFSRPIVVAPTSRLSIELVPSWHGRGVLWCDGRRMVEVPPGAEIEVRRGKTPVRLARAHEAPFTDRLVAKFDLPVLGWRGAAERKRNGNTNTSGNTNDSTISNSSDNGNGSNSQQET</sequence>
<organism evidence="11 12">
    <name type="scientific">Kribbella capetownensis</name>
    <dbReference type="NCBI Taxonomy" id="1572659"/>
    <lineage>
        <taxon>Bacteria</taxon>
        <taxon>Bacillati</taxon>
        <taxon>Actinomycetota</taxon>
        <taxon>Actinomycetes</taxon>
        <taxon>Propionibacteriales</taxon>
        <taxon>Kribbellaceae</taxon>
        <taxon>Kribbella</taxon>
    </lineage>
</organism>
<dbReference type="SUPFAM" id="SSF111331">
    <property type="entry name" value="NAD kinase/diacylglycerol kinase-like"/>
    <property type="match status" value="1"/>
</dbReference>
<gene>
    <name evidence="9" type="primary">nadK</name>
    <name evidence="11" type="ORF">E0H75_41740</name>
</gene>
<dbReference type="InterPro" id="IPR017437">
    <property type="entry name" value="ATP-NAD_kinase_PpnK-typ_C"/>
</dbReference>
<dbReference type="HAMAP" id="MF_00361">
    <property type="entry name" value="NAD_kinase"/>
    <property type="match status" value="1"/>
</dbReference>
<evidence type="ECO:0000256" key="1">
    <source>
        <dbReference type="ARBA" id="ARBA00022490"/>
    </source>
</evidence>
<dbReference type="GO" id="GO:0006741">
    <property type="term" value="P:NADP+ biosynthetic process"/>
    <property type="evidence" value="ECO:0007669"/>
    <property type="project" value="UniProtKB-UniRule"/>
</dbReference>
<evidence type="ECO:0000256" key="4">
    <source>
        <dbReference type="ARBA" id="ARBA00022777"/>
    </source>
</evidence>
<comment type="caution">
    <text evidence="9">Lacks conserved residue(s) required for the propagation of feature annotation.</text>
</comment>
<comment type="subcellular location">
    <subcellularLocation>
        <location evidence="9">Cytoplasm</location>
    </subcellularLocation>
</comment>
<comment type="catalytic activity">
    <reaction evidence="8 9">
        <text>NAD(+) + ATP = ADP + NADP(+) + H(+)</text>
        <dbReference type="Rhea" id="RHEA:18629"/>
        <dbReference type="ChEBI" id="CHEBI:15378"/>
        <dbReference type="ChEBI" id="CHEBI:30616"/>
        <dbReference type="ChEBI" id="CHEBI:57540"/>
        <dbReference type="ChEBI" id="CHEBI:58349"/>
        <dbReference type="ChEBI" id="CHEBI:456216"/>
        <dbReference type="EC" id="2.7.1.23"/>
    </reaction>
</comment>
<dbReference type="Gene3D" id="3.40.50.10330">
    <property type="entry name" value="Probable inorganic polyphosphate/atp-NAD kinase, domain 1"/>
    <property type="match status" value="1"/>
</dbReference>
<dbReference type="AlphaFoldDB" id="A0A4R0ISR9"/>
<evidence type="ECO:0000256" key="2">
    <source>
        <dbReference type="ARBA" id="ARBA00022679"/>
    </source>
</evidence>
<evidence type="ECO:0000256" key="10">
    <source>
        <dbReference type="SAM" id="MobiDB-lite"/>
    </source>
</evidence>
<evidence type="ECO:0000256" key="8">
    <source>
        <dbReference type="ARBA" id="ARBA00047925"/>
    </source>
</evidence>
<dbReference type="GO" id="GO:0046872">
    <property type="term" value="F:metal ion binding"/>
    <property type="evidence" value="ECO:0007669"/>
    <property type="project" value="UniProtKB-UniRule"/>
</dbReference>
<dbReference type="NCBIfam" id="NF002892">
    <property type="entry name" value="PRK03372.1"/>
    <property type="match status" value="1"/>
</dbReference>
<keyword evidence="5 9" id="KW-0067">ATP-binding</keyword>
<keyword evidence="6 9" id="KW-0521">NADP</keyword>
<feature type="binding site" evidence="9">
    <location>
        <position position="178"/>
    </location>
    <ligand>
        <name>NAD(+)</name>
        <dbReference type="ChEBI" id="CHEBI:57540"/>
    </ligand>
</feature>
<evidence type="ECO:0000313" key="12">
    <source>
        <dbReference type="Proteomes" id="UP000293342"/>
    </source>
</evidence>
<keyword evidence="1 9" id="KW-0963">Cytoplasm</keyword>
<dbReference type="GO" id="GO:0051287">
    <property type="term" value="F:NAD binding"/>
    <property type="evidence" value="ECO:0007669"/>
    <property type="project" value="UniProtKB-ARBA"/>
</dbReference>
<comment type="caution">
    <text evidence="11">The sequence shown here is derived from an EMBL/GenBank/DDBJ whole genome shotgun (WGS) entry which is preliminary data.</text>
</comment>
<comment type="function">
    <text evidence="9">Involved in the regulation of the intracellular balance of NAD and NADP, and is a key enzyme in the biosynthesis of NADP. Catalyzes specifically the phosphorylation on 2'-hydroxyl of the adenosine moiety of NAD to yield NADP.</text>
</comment>
<feature type="region of interest" description="Disordered" evidence="10">
    <location>
        <begin position="319"/>
        <end position="352"/>
    </location>
</feature>
<keyword evidence="7 9" id="KW-0520">NAD</keyword>
<evidence type="ECO:0000256" key="3">
    <source>
        <dbReference type="ARBA" id="ARBA00022741"/>
    </source>
</evidence>
<feature type="binding site" evidence="9">
    <location>
        <position position="197"/>
    </location>
    <ligand>
        <name>NAD(+)</name>
        <dbReference type="ChEBI" id="CHEBI:57540"/>
    </ligand>
</feature>
<dbReference type="OrthoDB" id="9774737at2"/>
<dbReference type="FunFam" id="2.60.200.30:FF:000007">
    <property type="entry name" value="NAD kinase"/>
    <property type="match status" value="1"/>
</dbReference>
<feature type="binding site" evidence="9">
    <location>
        <begin position="167"/>
        <end position="168"/>
    </location>
    <ligand>
        <name>NAD(+)</name>
        <dbReference type="ChEBI" id="CHEBI:57540"/>
    </ligand>
</feature>
<dbReference type="GO" id="GO:0019674">
    <property type="term" value="P:NAD+ metabolic process"/>
    <property type="evidence" value="ECO:0007669"/>
    <property type="project" value="InterPro"/>
</dbReference>
<keyword evidence="3 9" id="KW-0547">Nucleotide-binding</keyword>
<comment type="similarity">
    <text evidence="9">Belongs to the NAD kinase family.</text>
</comment>
<dbReference type="PANTHER" id="PTHR20275">
    <property type="entry name" value="NAD KINASE"/>
    <property type="match status" value="1"/>
</dbReference>